<organism evidence="2 3">
    <name type="scientific">Botryotinia narcissicola</name>
    <dbReference type="NCBI Taxonomy" id="278944"/>
    <lineage>
        <taxon>Eukaryota</taxon>
        <taxon>Fungi</taxon>
        <taxon>Dikarya</taxon>
        <taxon>Ascomycota</taxon>
        <taxon>Pezizomycotina</taxon>
        <taxon>Leotiomycetes</taxon>
        <taxon>Helotiales</taxon>
        <taxon>Sclerotiniaceae</taxon>
        <taxon>Botryotinia</taxon>
    </lineage>
</organism>
<comment type="caution">
    <text evidence="2">The sequence shown here is derived from an EMBL/GenBank/DDBJ whole genome shotgun (WGS) entry which is preliminary data.</text>
</comment>
<dbReference type="EMBL" id="PQXJ01000155">
    <property type="protein sequence ID" value="TGO59844.1"/>
    <property type="molecule type" value="Genomic_DNA"/>
</dbReference>
<keyword evidence="3" id="KW-1185">Reference proteome</keyword>
<feature type="compositionally biased region" description="Polar residues" evidence="1">
    <location>
        <begin position="18"/>
        <end position="34"/>
    </location>
</feature>
<dbReference type="AlphaFoldDB" id="A0A4Z1IH45"/>
<gene>
    <name evidence="2" type="ORF">BOTNAR_0155g00160</name>
</gene>
<evidence type="ECO:0000256" key="1">
    <source>
        <dbReference type="SAM" id="MobiDB-lite"/>
    </source>
</evidence>
<dbReference type="Proteomes" id="UP000297452">
    <property type="component" value="Unassembled WGS sequence"/>
</dbReference>
<protein>
    <submittedName>
        <fullName evidence="2">Uncharacterized protein</fullName>
    </submittedName>
</protein>
<reference evidence="2 3" key="1">
    <citation type="submission" date="2017-12" db="EMBL/GenBank/DDBJ databases">
        <title>Comparative genomics of Botrytis spp.</title>
        <authorList>
            <person name="Valero-Jimenez C.A."/>
            <person name="Tapia P."/>
            <person name="Veloso J."/>
            <person name="Silva-Moreno E."/>
            <person name="Staats M."/>
            <person name="Valdes J.H."/>
            <person name="Van Kan J.A.L."/>
        </authorList>
    </citation>
    <scope>NUCLEOTIDE SEQUENCE [LARGE SCALE GENOMIC DNA]</scope>
    <source>
        <strain evidence="2 3">MUCL2120</strain>
    </source>
</reference>
<proteinExistence type="predicted"/>
<accession>A0A4Z1IH45</accession>
<feature type="region of interest" description="Disordered" evidence="1">
    <location>
        <begin position="1"/>
        <end position="55"/>
    </location>
</feature>
<evidence type="ECO:0000313" key="2">
    <source>
        <dbReference type="EMBL" id="TGO59844.1"/>
    </source>
</evidence>
<sequence>MGKRNNKNGTRKKAGNATTKNNSKLARTQNTPRKNMSKDIEAKPGSSNMDKYIPSGPAEEANADCEKCALKLARIKASKINPASLSRSLTQNDVGILSGFSLKTQNEEMTTAGVVLTQMQAEKKMDWQNSLAEMVQARMLSQKTGPSVSLPYYRALIRKWQTSCRAVLRRTELINPSNEHNEWFTHCYGVSIETFAKYKISAKMQKLLNMRYEMQKFKTVQLFDTAFERCFQNIISDLAKYWQSPTSSQGNIDEEENFDLNLDSMFSSMRSEYNEAAECEKRRRKSDWKLGHNGQNMGDSNIDRSIY</sequence>
<dbReference type="OrthoDB" id="3548331at2759"/>
<name>A0A4Z1IH45_9HELO</name>
<evidence type="ECO:0000313" key="3">
    <source>
        <dbReference type="Proteomes" id="UP000297452"/>
    </source>
</evidence>
<feature type="compositionally biased region" description="Basic residues" evidence="1">
    <location>
        <begin position="1"/>
        <end position="14"/>
    </location>
</feature>